<dbReference type="NCBIfam" id="TIGR00254">
    <property type="entry name" value="GGDEF"/>
    <property type="match status" value="1"/>
</dbReference>
<dbReference type="InterPro" id="IPR050469">
    <property type="entry name" value="Diguanylate_Cyclase"/>
</dbReference>
<gene>
    <name evidence="7" type="ORF">Desaf_1102</name>
</gene>
<dbReference type="PROSITE" id="PS50110">
    <property type="entry name" value="RESPONSE_REGULATORY"/>
    <property type="match status" value="2"/>
</dbReference>
<feature type="modified residue" description="4-aspartylphosphate" evidence="3">
    <location>
        <position position="191"/>
    </location>
</feature>
<accession>F3YX57</accession>
<dbReference type="FunFam" id="3.30.70.270:FF:000001">
    <property type="entry name" value="Diguanylate cyclase domain protein"/>
    <property type="match status" value="1"/>
</dbReference>
<feature type="compositionally biased region" description="Polar residues" evidence="4">
    <location>
        <begin position="1"/>
        <end position="11"/>
    </location>
</feature>
<dbReference type="InterPro" id="IPR001789">
    <property type="entry name" value="Sig_transdc_resp-reg_receiver"/>
</dbReference>
<dbReference type="PANTHER" id="PTHR45138">
    <property type="entry name" value="REGULATORY COMPONENTS OF SENSORY TRANSDUCTION SYSTEM"/>
    <property type="match status" value="1"/>
</dbReference>
<organism evidence="7 8">
    <name type="scientific">Desulfocurvibacter africanus subsp. africanus str. Walvis Bay</name>
    <dbReference type="NCBI Taxonomy" id="690850"/>
    <lineage>
        <taxon>Bacteria</taxon>
        <taxon>Pseudomonadati</taxon>
        <taxon>Thermodesulfobacteriota</taxon>
        <taxon>Desulfovibrionia</taxon>
        <taxon>Desulfovibrionales</taxon>
        <taxon>Desulfovibrionaceae</taxon>
        <taxon>Desulfocurvibacter</taxon>
    </lineage>
</organism>
<dbReference type="InterPro" id="IPR000160">
    <property type="entry name" value="GGDEF_dom"/>
</dbReference>
<evidence type="ECO:0000256" key="1">
    <source>
        <dbReference type="ARBA" id="ARBA00012528"/>
    </source>
</evidence>
<dbReference type="PANTHER" id="PTHR45138:SF9">
    <property type="entry name" value="DIGUANYLATE CYCLASE DGCM-RELATED"/>
    <property type="match status" value="1"/>
</dbReference>
<feature type="domain" description="GGDEF" evidence="6">
    <location>
        <begin position="424"/>
        <end position="556"/>
    </location>
</feature>
<feature type="modified residue" description="4-aspartylphosphate" evidence="3">
    <location>
        <position position="317"/>
    </location>
</feature>
<dbReference type="SUPFAM" id="SSF55073">
    <property type="entry name" value="Nucleotide cyclase"/>
    <property type="match status" value="1"/>
</dbReference>
<dbReference type="AlphaFoldDB" id="F3YX57"/>
<dbReference type="EMBL" id="CP003221">
    <property type="protein sequence ID" value="EGJ49445.1"/>
    <property type="molecule type" value="Genomic_DNA"/>
</dbReference>
<dbReference type="GO" id="GO:0000160">
    <property type="term" value="P:phosphorelay signal transduction system"/>
    <property type="evidence" value="ECO:0007669"/>
    <property type="project" value="InterPro"/>
</dbReference>
<sequence length="556" mass="61639">MTAQFPSQQVTPCRREMEREKRQKRYAADLRGKLGELRNVWDAYRERPDAQLLRSTHGWLRLLTGLTALTGRENAANLALRAADKLAPYLDTTLSPAADIAQKVDALLEELARELGLPRSEPPPRLSEIAAGEFCPMARTSDIYVYDSDSRAAKELAGQLEGFGYSLRIFPDMLALQDMVMEVLPAAVILDSPVREGRMHELICVIGETSLVESCVPVLVVSGRDDLLLRLLAVRCGASAFLTKPVNPAALVDKLDALIAGPGREPYRILVVDDDQQAAERTAQALSNRGWQPLIMGNPLQALERMTEFRPDLILMDLYMPECSGMELAEVIRQKDEHIGLPIVFLSSCGDMATRMAAMIRGGDDILPKDMDPIMLVRALEGRLGRSRDMRRLMDRDSLTGLVNHTNIKLRLASELSRTQRQGATLALAMIDLDRFKNVNDTYGHLTGDLVLKSLAKTLKRRLRKADIVGRYGGEEFAVILVDVQGEREALAIMDSIRKGFARIRHRGGDREFCVTFSCGLALSSGGHSAEELCQAADRAMYKAKELGRNRIFVAG</sequence>
<dbReference type="eggNOG" id="COG3706">
    <property type="taxonomic scope" value="Bacteria"/>
</dbReference>
<dbReference type="GO" id="GO:0005886">
    <property type="term" value="C:plasma membrane"/>
    <property type="evidence" value="ECO:0007669"/>
    <property type="project" value="TreeGrafter"/>
</dbReference>
<dbReference type="HOGENOM" id="CLU_000445_11_28_7"/>
<dbReference type="Gene3D" id="3.30.70.270">
    <property type="match status" value="1"/>
</dbReference>
<dbReference type="Proteomes" id="UP000007844">
    <property type="component" value="Chromosome"/>
</dbReference>
<dbReference type="GO" id="GO:0052621">
    <property type="term" value="F:diguanylate cyclase activity"/>
    <property type="evidence" value="ECO:0007669"/>
    <property type="project" value="UniProtKB-EC"/>
</dbReference>
<dbReference type="SMART" id="SM00448">
    <property type="entry name" value="REC"/>
    <property type="match status" value="2"/>
</dbReference>
<evidence type="ECO:0000259" key="6">
    <source>
        <dbReference type="PROSITE" id="PS50887"/>
    </source>
</evidence>
<feature type="compositionally biased region" description="Basic and acidic residues" evidence="4">
    <location>
        <begin position="13"/>
        <end position="22"/>
    </location>
</feature>
<evidence type="ECO:0000313" key="8">
    <source>
        <dbReference type="Proteomes" id="UP000007844"/>
    </source>
</evidence>
<evidence type="ECO:0000256" key="2">
    <source>
        <dbReference type="ARBA" id="ARBA00034247"/>
    </source>
</evidence>
<dbReference type="InterPro" id="IPR029787">
    <property type="entry name" value="Nucleotide_cyclase"/>
</dbReference>
<evidence type="ECO:0000256" key="4">
    <source>
        <dbReference type="SAM" id="MobiDB-lite"/>
    </source>
</evidence>
<evidence type="ECO:0000256" key="3">
    <source>
        <dbReference type="PROSITE-ProRule" id="PRU00169"/>
    </source>
</evidence>
<protein>
    <recommendedName>
        <fullName evidence="1">diguanylate cyclase</fullName>
        <ecNumber evidence="1">2.7.7.65</ecNumber>
    </recommendedName>
</protein>
<feature type="domain" description="Response regulatory" evidence="5">
    <location>
        <begin position="268"/>
        <end position="384"/>
    </location>
</feature>
<comment type="catalytic activity">
    <reaction evidence="2">
        <text>2 GTP = 3',3'-c-di-GMP + 2 diphosphate</text>
        <dbReference type="Rhea" id="RHEA:24898"/>
        <dbReference type="ChEBI" id="CHEBI:33019"/>
        <dbReference type="ChEBI" id="CHEBI:37565"/>
        <dbReference type="ChEBI" id="CHEBI:58805"/>
        <dbReference type="EC" id="2.7.7.65"/>
    </reaction>
</comment>
<evidence type="ECO:0000259" key="5">
    <source>
        <dbReference type="PROSITE" id="PS50110"/>
    </source>
</evidence>
<dbReference type="SMART" id="SM00267">
    <property type="entry name" value="GGDEF"/>
    <property type="match status" value="1"/>
</dbReference>
<dbReference type="GO" id="GO:0043709">
    <property type="term" value="P:cell adhesion involved in single-species biofilm formation"/>
    <property type="evidence" value="ECO:0007669"/>
    <property type="project" value="TreeGrafter"/>
</dbReference>
<dbReference type="InterPro" id="IPR011006">
    <property type="entry name" value="CheY-like_superfamily"/>
</dbReference>
<dbReference type="InterPro" id="IPR043128">
    <property type="entry name" value="Rev_trsase/Diguanyl_cyclase"/>
</dbReference>
<dbReference type="STRING" id="690850.Desaf_1102"/>
<dbReference type="SUPFAM" id="SSF52172">
    <property type="entry name" value="CheY-like"/>
    <property type="match status" value="2"/>
</dbReference>
<feature type="domain" description="Response regulatory" evidence="5">
    <location>
        <begin position="142"/>
        <end position="259"/>
    </location>
</feature>
<dbReference type="KEGG" id="daf:Desaf_1102"/>
<dbReference type="RefSeq" id="WP_014259253.1">
    <property type="nucleotide sequence ID" value="NC_016629.1"/>
</dbReference>
<dbReference type="Gene3D" id="3.40.50.2300">
    <property type="match status" value="2"/>
</dbReference>
<keyword evidence="8" id="KW-1185">Reference proteome</keyword>
<keyword evidence="3" id="KW-0597">Phosphoprotein</keyword>
<proteinExistence type="predicted"/>
<dbReference type="Pfam" id="PF00072">
    <property type="entry name" value="Response_reg"/>
    <property type="match status" value="1"/>
</dbReference>
<dbReference type="EC" id="2.7.7.65" evidence="1"/>
<name>F3YX57_DESAF</name>
<dbReference type="PROSITE" id="PS50887">
    <property type="entry name" value="GGDEF"/>
    <property type="match status" value="1"/>
</dbReference>
<dbReference type="GO" id="GO:1902201">
    <property type="term" value="P:negative regulation of bacterial-type flagellum-dependent cell motility"/>
    <property type="evidence" value="ECO:0007669"/>
    <property type="project" value="TreeGrafter"/>
</dbReference>
<dbReference type="CDD" id="cd01949">
    <property type="entry name" value="GGDEF"/>
    <property type="match status" value="1"/>
</dbReference>
<reference evidence="7 8" key="1">
    <citation type="journal article" date="2011" name="J. Bacteriol.">
        <title>Genome sequence of the mercury-methylating and pleomorphic Desulfovibrio africanus Strain Walvis Bay.</title>
        <authorList>
            <person name="Brown S.D."/>
            <person name="Wall J.D."/>
            <person name="Kucken A.M."/>
            <person name="Gilmour C.C."/>
            <person name="Podar M."/>
            <person name="Brandt C.C."/>
            <person name="Teshima H."/>
            <person name="Detter J.C."/>
            <person name="Han C.S."/>
            <person name="Land M.L."/>
            <person name="Lucas S."/>
            <person name="Han J."/>
            <person name="Pennacchio L."/>
            <person name="Nolan M."/>
            <person name="Pitluck S."/>
            <person name="Woyke T."/>
            <person name="Goodwin L."/>
            <person name="Palumbo A.V."/>
            <person name="Elias D.A."/>
        </authorList>
    </citation>
    <scope>NUCLEOTIDE SEQUENCE [LARGE SCALE GENOMIC DNA]</scope>
    <source>
        <strain evidence="7 8">Walvis Bay</strain>
    </source>
</reference>
<dbReference type="CDD" id="cd00156">
    <property type="entry name" value="REC"/>
    <property type="match status" value="1"/>
</dbReference>
<dbReference type="Pfam" id="PF00990">
    <property type="entry name" value="GGDEF"/>
    <property type="match status" value="1"/>
</dbReference>
<evidence type="ECO:0000313" key="7">
    <source>
        <dbReference type="EMBL" id="EGJ49445.1"/>
    </source>
</evidence>
<feature type="region of interest" description="Disordered" evidence="4">
    <location>
        <begin position="1"/>
        <end position="22"/>
    </location>
</feature>